<dbReference type="InterPro" id="IPR042297">
    <property type="entry name" value="Antirestriction_sf"/>
</dbReference>
<dbReference type="Proteomes" id="UP000181998">
    <property type="component" value="Unassembled WGS sequence"/>
</dbReference>
<evidence type="ECO:0000313" key="2">
    <source>
        <dbReference type="EMBL" id="SEQ45740.1"/>
    </source>
</evidence>
<proteinExistence type="inferred from homology"/>
<dbReference type="RefSeq" id="WP_074722213.1">
    <property type="nucleotide sequence ID" value="NZ_FOFX01000056.1"/>
</dbReference>
<name>A0A1H9G6U7_9PROT</name>
<sequence>MTNQIITRRQVADNQRINHTANIFGVQFPLRIEPAVYSFTEMMAAEYNGGYWDFYALSNCGFYMTPDLNKTFQVSCENGFEGKLSGDALGVTVCLYTYSHFSFSDNQKLAEVCARQYHWLRDFMLEHEEVRCILGAVD</sequence>
<reference evidence="2 3" key="1">
    <citation type="submission" date="2016-10" db="EMBL/GenBank/DDBJ databases">
        <authorList>
            <person name="de Groot N.N."/>
        </authorList>
    </citation>
    <scope>NUCLEOTIDE SEQUENCE [LARGE SCALE GENOMIC DNA]</scope>
    <source>
        <strain evidence="2 3">Nm9</strain>
    </source>
</reference>
<dbReference type="InterPro" id="IPR004914">
    <property type="entry name" value="Antirestrict"/>
</dbReference>
<dbReference type="AlphaFoldDB" id="A0A1H9G6U7"/>
<dbReference type="OrthoDB" id="1164967at2"/>
<dbReference type="Pfam" id="PF03230">
    <property type="entry name" value="Antirestrict"/>
    <property type="match status" value="1"/>
</dbReference>
<dbReference type="Gene3D" id="3.30.70.3580">
    <property type="entry name" value="Antirestriction protein"/>
    <property type="match status" value="1"/>
</dbReference>
<gene>
    <name evidence="2" type="ORF">SAMN05421510_105613</name>
</gene>
<dbReference type="EMBL" id="FOFX01000056">
    <property type="protein sequence ID" value="SEQ45740.1"/>
    <property type="molecule type" value="Genomic_DNA"/>
</dbReference>
<accession>A0A1H9G6U7</accession>
<protein>
    <submittedName>
        <fullName evidence="2">Antirestriction protein</fullName>
    </submittedName>
</protein>
<comment type="similarity">
    <text evidence="1">Belongs to the antirestriction protein family.</text>
</comment>
<evidence type="ECO:0000313" key="3">
    <source>
        <dbReference type="Proteomes" id="UP000181998"/>
    </source>
</evidence>
<evidence type="ECO:0000256" key="1">
    <source>
        <dbReference type="ARBA" id="ARBA00008618"/>
    </source>
</evidence>
<organism evidence="2 3">
    <name type="scientific">Nitrosomonas ureae</name>
    <dbReference type="NCBI Taxonomy" id="44577"/>
    <lineage>
        <taxon>Bacteria</taxon>
        <taxon>Pseudomonadati</taxon>
        <taxon>Pseudomonadota</taxon>
        <taxon>Betaproteobacteria</taxon>
        <taxon>Nitrosomonadales</taxon>
        <taxon>Nitrosomonadaceae</taxon>
        <taxon>Nitrosomonas</taxon>
    </lineage>
</organism>